<evidence type="ECO:0000313" key="13">
    <source>
        <dbReference type="Proteomes" id="UP000247485"/>
    </source>
</evidence>
<dbReference type="InterPro" id="IPR002178">
    <property type="entry name" value="PTS_EIIA_type-2_dom"/>
</dbReference>
<dbReference type="GO" id="GO:0005737">
    <property type="term" value="C:cytoplasm"/>
    <property type="evidence" value="ECO:0007669"/>
    <property type="project" value="UniProtKB-SubCell"/>
</dbReference>
<comment type="function">
    <text evidence="8">The phosphoenolpyruvate-dependent sugar phosphotransferase system (sugar PTS), a major carbohydrate active transport system, catalyzes the phosphorylation of incoming sugar substrates concomitantly with their translocation across the cell membrane. The enzyme II UlaABC PTS system is involved in ascorbate transport.</text>
</comment>
<evidence type="ECO:0000256" key="4">
    <source>
        <dbReference type="ARBA" id="ARBA00022553"/>
    </source>
</evidence>
<keyword evidence="4" id="KW-0597">Phosphoprotein</keyword>
<evidence type="ECO:0000259" key="11">
    <source>
        <dbReference type="PROSITE" id="PS51094"/>
    </source>
</evidence>
<keyword evidence="3" id="KW-0963">Cytoplasm</keyword>
<keyword evidence="6" id="KW-0598">Phosphotransferase system</keyword>
<comment type="subcellular location">
    <subcellularLocation>
        <location evidence="1">Cytoplasm</location>
    </subcellularLocation>
</comment>
<keyword evidence="2" id="KW-0813">Transport</keyword>
<keyword evidence="7" id="KW-0418">Kinase</keyword>
<evidence type="ECO:0000256" key="8">
    <source>
        <dbReference type="ARBA" id="ARBA00037387"/>
    </source>
</evidence>
<dbReference type="Proteomes" id="UP000247485">
    <property type="component" value="Unassembled WGS sequence"/>
</dbReference>
<dbReference type="GO" id="GO:0016301">
    <property type="term" value="F:kinase activity"/>
    <property type="evidence" value="ECO:0007669"/>
    <property type="project" value="UniProtKB-KW"/>
</dbReference>
<feature type="domain" description="PTS EIIA type-2" evidence="11">
    <location>
        <begin position="1"/>
        <end position="145"/>
    </location>
</feature>
<dbReference type="GO" id="GO:0009401">
    <property type="term" value="P:phosphoenolpyruvate-dependent sugar phosphotransferase system"/>
    <property type="evidence" value="ECO:0007669"/>
    <property type="project" value="UniProtKB-KW"/>
</dbReference>
<comment type="caution">
    <text evidence="12">The sequence shown here is derived from an EMBL/GenBank/DDBJ whole genome shotgun (WGS) entry which is preliminary data.</text>
</comment>
<evidence type="ECO:0000256" key="7">
    <source>
        <dbReference type="ARBA" id="ARBA00022777"/>
    </source>
</evidence>
<sequence length="146" mass="16067">MENALFSACQYASNGLDWRNAIQLACHPLEQQGKITSKYAQAIISATEQHGPWYILSPDFALPHARPEEGVLSQSSVLSLLCCEESVEFPGYPGIRLIVVLAAADSEQHIQTIQRLVCWLDEGGKLQQFTAVQDKAQFAALIASHQ</sequence>
<name>A0A318FR66_KLEOX</name>
<dbReference type="Pfam" id="PF00359">
    <property type="entry name" value="PTS_EIIA_2"/>
    <property type="match status" value="1"/>
</dbReference>
<dbReference type="PROSITE" id="PS51094">
    <property type="entry name" value="PTS_EIIA_TYPE_2"/>
    <property type="match status" value="1"/>
</dbReference>
<dbReference type="EMBL" id="QJJG01000012">
    <property type="protein sequence ID" value="PXW43199.1"/>
    <property type="molecule type" value="Genomic_DNA"/>
</dbReference>
<dbReference type="SUPFAM" id="SSF55804">
    <property type="entry name" value="Phoshotransferase/anion transport protein"/>
    <property type="match status" value="1"/>
</dbReference>
<keyword evidence="5" id="KW-0808">Transferase</keyword>
<evidence type="ECO:0000256" key="2">
    <source>
        <dbReference type="ARBA" id="ARBA00022448"/>
    </source>
</evidence>
<evidence type="ECO:0000313" key="12">
    <source>
        <dbReference type="EMBL" id="PXW43199.1"/>
    </source>
</evidence>
<accession>A0A318FR66</accession>
<dbReference type="AlphaFoldDB" id="A0A318FR66"/>
<dbReference type="Gene3D" id="3.40.930.10">
    <property type="entry name" value="Mannitol-specific EII, Chain A"/>
    <property type="match status" value="1"/>
</dbReference>
<dbReference type="PANTHER" id="PTHR36203">
    <property type="entry name" value="ASCORBATE-SPECIFIC PTS SYSTEM EIIA COMPONENT"/>
    <property type="match status" value="1"/>
</dbReference>
<protein>
    <recommendedName>
        <fullName evidence="9">Ascorbate-specific PTS system EIIA component</fullName>
    </recommendedName>
    <alternativeName>
        <fullName evidence="10">Ascorbate-specific phosphotransferase enzyme IIA component</fullName>
    </alternativeName>
</protein>
<evidence type="ECO:0000256" key="10">
    <source>
        <dbReference type="ARBA" id="ARBA00042072"/>
    </source>
</evidence>
<gene>
    <name evidence="12" type="ORF">DET57_11273</name>
</gene>
<evidence type="ECO:0000256" key="1">
    <source>
        <dbReference type="ARBA" id="ARBA00004496"/>
    </source>
</evidence>
<dbReference type="InterPro" id="IPR016152">
    <property type="entry name" value="PTrfase/Anion_transptr"/>
</dbReference>
<evidence type="ECO:0000256" key="6">
    <source>
        <dbReference type="ARBA" id="ARBA00022683"/>
    </source>
</evidence>
<dbReference type="InterPro" id="IPR051351">
    <property type="entry name" value="Ascorbate-PTS_EIIA_comp"/>
</dbReference>
<dbReference type="RefSeq" id="WP_110275185.1">
    <property type="nucleotide sequence ID" value="NZ_QJJG01000012.1"/>
</dbReference>
<evidence type="ECO:0000256" key="3">
    <source>
        <dbReference type="ARBA" id="ARBA00022490"/>
    </source>
</evidence>
<evidence type="ECO:0000256" key="9">
    <source>
        <dbReference type="ARBA" id="ARBA00041175"/>
    </source>
</evidence>
<dbReference type="PANTHER" id="PTHR36203:SF1">
    <property type="entry name" value="ASCORBATE-SPECIFIC PTS SYSTEM EIIA COMPONENT"/>
    <property type="match status" value="1"/>
</dbReference>
<organism evidence="12 13">
    <name type="scientific">Klebsiella oxytoca</name>
    <dbReference type="NCBI Taxonomy" id="571"/>
    <lineage>
        <taxon>Bacteria</taxon>
        <taxon>Pseudomonadati</taxon>
        <taxon>Pseudomonadota</taxon>
        <taxon>Gammaproteobacteria</taxon>
        <taxon>Enterobacterales</taxon>
        <taxon>Enterobacteriaceae</taxon>
        <taxon>Klebsiella/Raoultella group</taxon>
        <taxon>Klebsiella</taxon>
    </lineage>
</organism>
<proteinExistence type="predicted"/>
<reference evidence="12 13" key="1">
    <citation type="submission" date="2018-05" db="EMBL/GenBank/DDBJ databases">
        <title>Freshwater and sediment microbial communities from various areas in North America, analyzing microbe dynamics in response to fracking.</title>
        <authorList>
            <person name="Lamendella R."/>
        </authorList>
    </citation>
    <scope>NUCLEOTIDE SEQUENCE [LARGE SCALE GENOMIC DNA]</scope>
    <source>
        <strain evidence="12 13">67</strain>
    </source>
</reference>
<evidence type="ECO:0000256" key="5">
    <source>
        <dbReference type="ARBA" id="ARBA00022679"/>
    </source>
</evidence>